<organism evidence="1 2">
    <name type="scientific">Rhodococcus jostii</name>
    <dbReference type="NCBI Taxonomy" id="132919"/>
    <lineage>
        <taxon>Bacteria</taxon>
        <taxon>Bacillati</taxon>
        <taxon>Actinomycetota</taxon>
        <taxon>Actinomycetes</taxon>
        <taxon>Mycobacteriales</taxon>
        <taxon>Nocardiaceae</taxon>
        <taxon>Rhodococcus</taxon>
    </lineage>
</organism>
<evidence type="ECO:0000313" key="2">
    <source>
        <dbReference type="Proteomes" id="UP000183407"/>
    </source>
</evidence>
<dbReference type="Proteomes" id="UP000183407">
    <property type="component" value="Unassembled WGS sequence"/>
</dbReference>
<reference evidence="2" key="1">
    <citation type="submission" date="2016-10" db="EMBL/GenBank/DDBJ databases">
        <authorList>
            <person name="Varghese N."/>
        </authorList>
    </citation>
    <scope>NUCLEOTIDE SEQUENCE [LARGE SCALE GENOMIC DNA]</scope>
    <source>
        <strain evidence="2">DSM 44719</strain>
    </source>
</reference>
<gene>
    <name evidence="1" type="ORF">SAMN04490220_8859</name>
</gene>
<dbReference type="RefSeq" id="WP_073359752.1">
    <property type="nucleotide sequence ID" value="NZ_FNTL01000005.1"/>
</dbReference>
<accession>A0A1H5MEF3</accession>
<protein>
    <submittedName>
        <fullName evidence="1">Uncharacterized protein</fullName>
    </submittedName>
</protein>
<proteinExistence type="predicted"/>
<dbReference type="AlphaFoldDB" id="A0A1H5MEF3"/>
<name>A0A1H5MEF3_RHOJO</name>
<dbReference type="EMBL" id="FNTL01000005">
    <property type="protein sequence ID" value="SEE87061.1"/>
    <property type="molecule type" value="Genomic_DNA"/>
</dbReference>
<sequence length="254" mass="26872">MLILSGADAAPTATLGTAGSVVHMCVRVPASDRALTPGTVRTLLVADLTRRVLEDVHRSQVALTLLSPAPGSPATPGALDAWMIRPLAGIFDSADAAAAGVGARVKLIVTAVEDESPAQPALIVGTTAGSEPLDDLIHAGHDPLTLRCVLLSTHYGQHASLTMQQIAAAARLLHRWRQRVAEWSTHISAPMPADIIDAAYRAFDRNLDVPAVLDLMRRLESDTAIAPGAKFETFAHLDRVLAFDLSRDLGTPHS</sequence>
<dbReference type="OrthoDB" id="4458334at2"/>
<evidence type="ECO:0000313" key="1">
    <source>
        <dbReference type="EMBL" id="SEE87061.1"/>
    </source>
</evidence>